<evidence type="ECO:0000256" key="1">
    <source>
        <dbReference type="SAM" id="SignalP"/>
    </source>
</evidence>
<dbReference type="Pfam" id="PF01841">
    <property type="entry name" value="Transglut_core"/>
    <property type="match status" value="1"/>
</dbReference>
<dbReference type="EMBL" id="JALGBH010000002">
    <property type="protein sequence ID" value="MCJ0743549.1"/>
    <property type="molecule type" value="Genomic_DNA"/>
</dbReference>
<evidence type="ECO:0000313" key="3">
    <source>
        <dbReference type="EMBL" id="MCJ0743549.1"/>
    </source>
</evidence>
<proteinExistence type="predicted"/>
<organism evidence="3 4">
    <name type="scientific">Pedobacter montanisoli</name>
    <dbReference type="NCBI Taxonomy" id="2923277"/>
    <lineage>
        <taxon>Bacteria</taxon>
        <taxon>Pseudomonadati</taxon>
        <taxon>Bacteroidota</taxon>
        <taxon>Sphingobacteriia</taxon>
        <taxon>Sphingobacteriales</taxon>
        <taxon>Sphingobacteriaceae</taxon>
        <taxon>Pedobacter</taxon>
    </lineage>
</organism>
<feature type="signal peptide" evidence="1">
    <location>
        <begin position="1"/>
        <end position="18"/>
    </location>
</feature>
<keyword evidence="1" id="KW-0732">Signal</keyword>
<dbReference type="Proteomes" id="UP001165460">
    <property type="component" value="Unassembled WGS sequence"/>
</dbReference>
<evidence type="ECO:0000259" key="2">
    <source>
        <dbReference type="Pfam" id="PF01841"/>
    </source>
</evidence>
<keyword evidence="4" id="KW-1185">Reference proteome</keyword>
<dbReference type="InterPro" id="IPR002931">
    <property type="entry name" value="Transglutaminase-like"/>
</dbReference>
<feature type="chain" id="PRO_5046116650" evidence="1">
    <location>
        <begin position="19"/>
        <end position="659"/>
    </location>
</feature>
<accession>A0ABS9ZZ20</accession>
<sequence>MYKILIIACVFFSFGAYAQDFSYGDIEDSEQSFSKSTLDSNANAIYLNEYGTSRFIFDSQTGNMKLVHDYHARIKIFNKDGAKSADIVVPLYRYGTGNDQQEYISNLTASTFNYANGSYNESVLNKNNIFRENKNKYVTLVKFTLPNIKDNSIIEYKYTIESPYLFNYRTWEFQTDIPKLKSTYIAYIPSNYNYNVTLRGFYKLSDSKAEISRECLRVSGVDMDCSKLTYTMNYIPAFIEEEYMTSAANYKSAIYFELAEVFYLNGSRKKYTSTWKDVEMQLVDDKNFGGHLKRKDVFKDIVPNITKDASTELEKAKAIFDYIKKQIKWNNIYSKYGDESIKSVLESRSGNSAEINLSLIAALSAANIDVEAVILSTRDNGMVSKINPVISEFNYVIAKANIDGESYLLDATEPLIQFGLLPLRCVNDQGRVINLKKPSYWIDLKANKKSTSVHFFNGKLGKDGKITGKLTSSSNGYDALSTRKNIKKYSSLDEYVEKLEEKLSGIKIKDFSIKNIDSIDLLMEEEYQLEFTVQNMQNADQSYFSPFFINPIKKNPFKLKERNYPVDLGAQYEERTTINLELPENYKVKETPKEIAVSLPNNGGRYLLQTTVNDGSMMISQVFTLNKPIYSAEEYFALKEFYNRIIQAQKTEILLTKAK</sequence>
<name>A0ABS9ZZ20_9SPHI</name>
<dbReference type="InterPro" id="IPR038765">
    <property type="entry name" value="Papain-like_cys_pep_sf"/>
</dbReference>
<comment type="caution">
    <text evidence="3">The sequence shown here is derived from an EMBL/GenBank/DDBJ whole genome shotgun (WGS) entry which is preliminary data.</text>
</comment>
<reference evidence="3" key="1">
    <citation type="submission" date="2022-03" db="EMBL/GenBank/DDBJ databases">
        <authorList>
            <person name="Woo C.Y."/>
        </authorList>
    </citation>
    <scope>NUCLEOTIDE SEQUENCE</scope>
    <source>
        <strain evidence="3">CYS-01</strain>
    </source>
</reference>
<feature type="domain" description="Transglutaminase-like" evidence="2">
    <location>
        <begin position="300"/>
        <end position="380"/>
    </location>
</feature>
<dbReference type="Gene3D" id="2.60.40.3140">
    <property type="match status" value="1"/>
</dbReference>
<dbReference type="RefSeq" id="WP_243362768.1">
    <property type="nucleotide sequence ID" value="NZ_JALGBH010000002.1"/>
</dbReference>
<evidence type="ECO:0000313" key="4">
    <source>
        <dbReference type="Proteomes" id="UP001165460"/>
    </source>
</evidence>
<dbReference type="SUPFAM" id="SSF54001">
    <property type="entry name" value="Cysteine proteinases"/>
    <property type="match status" value="1"/>
</dbReference>
<gene>
    <name evidence="3" type="ORF">MMF97_12570</name>
</gene>
<protein>
    <submittedName>
        <fullName evidence="3">DUF3857 and transglutaminase domain-containing protein</fullName>
    </submittedName>
</protein>
<dbReference type="Gene3D" id="2.60.120.1130">
    <property type="match status" value="1"/>
</dbReference>
<dbReference type="Gene3D" id="3.10.620.30">
    <property type="match status" value="1"/>
</dbReference>